<dbReference type="EMBL" id="JABBJJ010000004">
    <property type="protein sequence ID" value="NMO13563.1"/>
    <property type="molecule type" value="Genomic_DNA"/>
</dbReference>
<dbReference type="InterPro" id="IPR001509">
    <property type="entry name" value="Epimerase_deHydtase"/>
</dbReference>
<evidence type="ECO:0000313" key="3">
    <source>
        <dbReference type="Proteomes" id="UP000518300"/>
    </source>
</evidence>
<proteinExistence type="predicted"/>
<name>A0A848LA50_9BACT</name>
<dbReference type="PANTHER" id="PTHR48079">
    <property type="entry name" value="PROTEIN YEEZ"/>
    <property type="match status" value="1"/>
</dbReference>
<dbReference type="CDD" id="cd05262">
    <property type="entry name" value="SDR_a7"/>
    <property type="match status" value="1"/>
</dbReference>
<evidence type="ECO:0000259" key="1">
    <source>
        <dbReference type="Pfam" id="PF01370"/>
    </source>
</evidence>
<dbReference type="RefSeq" id="WP_169342839.1">
    <property type="nucleotide sequence ID" value="NZ_JABBJJ010000004.1"/>
</dbReference>
<feature type="domain" description="NAD-dependent epimerase/dehydratase" evidence="1">
    <location>
        <begin position="3"/>
        <end position="211"/>
    </location>
</feature>
<dbReference type="SUPFAM" id="SSF51735">
    <property type="entry name" value="NAD(P)-binding Rossmann-fold domains"/>
    <property type="match status" value="1"/>
</dbReference>
<dbReference type="Pfam" id="PF01370">
    <property type="entry name" value="Epimerase"/>
    <property type="match status" value="1"/>
</dbReference>
<comment type="caution">
    <text evidence="2">The sequence shown here is derived from an EMBL/GenBank/DDBJ whole genome shotgun (WGS) entry which is preliminary data.</text>
</comment>
<reference evidence="2 3" key="1">
    <citation type="submission" date="2020-04" db="EMBL/GenBank/DDBJ databases">
        <title>Draft genome of Pyxidicoccus fallax type strain.</title>
        <authorList>
            <person name="Whitworth D.E."/>
        </authorList>
    </citation>
    <scope>NUCLEOTIDE SEQUENCE [LARGE SCALE GENOMIC DNA]</scope>
    <source>
        <strain evidence="2 3">DSM 14698</strain>
    </source>
</reference>
<sequence length="298" mass="30464">MRVFVTGATGFIGTAVVGELLAAGHEVLGLARSDAAADTLARQGARVHRGELSDVESLAAGARACDGVIHLAFIHDFSAYATAAETDRNAIAAMVGALEGSGKPFVSTSGTAVLAPGRLGTEQDVPPPNSSLGARVAAEKIVLAASERGVRGSIVRLPPSVHGAGDHGFVPTLIQIARRAGVSAFVADGANRWPAVHRMDAARLFRLALEKAVPGMRLHGVAEEGVPMRAIAEAIGQGLGVPVRGISTDEAATHFGWLGGFVAVDNPTSSALTRGALGWNPQGAGLLTDLRESGYFAS</sequence>
<organism evidence="2 3">
    <name type="scientific">Pyxidicoccus fallax</name>
    <dbReference type="NCBI Taxonomy" id="394095"/>
    <lineage>
        <taxon>Bacteria</taxon>
        <taxon>Pseudomonadati</taxon>
        <taxon>Myxococcota</taxon>
        <taxon>Myxococcia</taxon>
        <taxon>Myxococcales</taxon>
        <taxon>Cystobacterineae</taxon>
        <taxon>Myxococcaceae</taxon>
        <taxon>Pyxidicoccus</taxon>
    </lineage>
</organism>
<evidence type="ECO:0000313" key="2">
    <source>
        <dbReference type="EMBL" id="NMO13563.1"/>
    </source>
</evidence>
<dbReference type="InterPro" id="IPR036291">
    <property type="entry name" value="NAD(P)-bd_dom_sf"/>
</dbReference>
<dbReference type="Proteomes" id="UP000518300">
    <property type="component" value="Unassembled WGS sequence"/>
</dbReference>
<gene>
    <name evidence="2" type="ORF">HG543_01620</name>
</gene>
<dbReference type="InterPro" id="IPR051783">
    <property type="entry name" value="NAD(P)-dependent_oxidoreduct"/>
</dbReference>
<dbReference type="PANTHER" id="PTHR48079:SF9">
    <property type="entry name" value="PUTATIVE-RELATED"/>
    <property type="match status" value="1"/>
</dbReference>
<dbReference type="AlphaFoldDB" id="A0A848LA50"/>
<dbReference type="GO" id="GO:0005737">
    <property type="term" value="C:cytoplasm"/>
    <property type="evidence" value="ECO:0007669"/>
    <property type="project" value="TreeGrafter"/>
</dbReference>
<dbReference type="Gene3D" id="3.40.50.720">
    <property type="entry name" value="NAD(P)-binding Rossmann-like Domain"/>
    <property type="match status" value="1"/>
</dbReference>
<protein>
    <submittedName>
        <fullName evidence="2">SDR family oxidoreductase</fullName>
    </submittedName>
</protein>
<dbReference type="GO" id="GO:0004029">
    <property type="term" value="F:aldehyde dehydrogenase (NAD+) activity"/>
    <property type="evidence" value="ECO:0007669"/>
    <property type="project" value="TreeGrafter"/>
</dbReference>
<keyword evidence="3" id="KW-1185">Reference proteome</keyword>
<accession>A0A848LA50</accession>